<dbReference type="GeneTree" id="ENSGT00390000014817"/>
<reference evidence="4" key="3">
    <citation type="submission" date="2025-09" db="UniProtKB">
        <authorList>
            <consortium name="Ensembl"/>
        </authorList>
    </citation>
    <scope>IDENTIFICATION</scope>
</reference>
<keyword evidence="5" id="KW-1185">Reference proteome</keyword>
<feature type="compositionally biased region" description="Basic and acidic residues" evidence="3">
    <location>
        <begin position="741"/>
        <end position="751"/>
    </location>
</feature>
<protein>
    <submittedName>
        <fullName evidence="4">Leucine rich repeat containing 66</fullName>
    </submittedName>
</protein>
<accession>A0A8C8TUV4</accession>
<dbReference type="Pfam" id="PF13855">
    <property type="entry name" value="LRR_8"/>
    <property type="match status" value="2"/>
</dbReference>
<dbReference type="SUPFAM" id="SSF52058">
    <property type="entry name" value="L domain-like"/>
    <property type="match status" value="1"/>
</dbReference>
<evidence type="ECO:0000256" key="1">
    <source>
        <dbReference type="ARBA" id="ARBA00022614"/>
    </source>
</evidence>
<feature type="region of interest" description="Disordered" evidence="3">
    <location>
        <begin position="701"/>
        <end position="756"/>
    </location>
</feature>
<proteinExistence type="predicted"/>
<dbReference type="PANTHER" id="PTHR24369:SF213">
    <property type="entry name" value="INSULIN LIKE GROWTH FACTOR BINDING PROTEIN ACID LABILE SUBUNIT"/>
    <property type="match status" value="1"/>
</dbReference>
<dbReference type="GO" id="GO:0005886">
    <property type="term" value="C:plasma membrane"/>
    <property type="evidence" value="ECO:0007669"/>
    <property type="project" value="TreeGrafter"/>
</dbReference>
<dbReference type="Ensembl" id="ENSPEMT00000023344.2">
    <property type="protein sequence ID" value="ENSPEMP00000019009.2"/>
    <property type="gene ID" value="ENSPEMG00000017432.2"/>
</dbReference>
<dbReference type="AlphaFoldDB" id="A0A8C8TUV4"/>
<name>A0A8C8TUV4_PERMB</name>
<evidence type="ECO:0000313" key="5">
    <source>
        <dbReference type="Proteomes" id="UP000694547"/>
    </source>
</evidence>
<dbReference type="SMART" id="SM00369">
    <property type="entry name" value="LRR_TYP"/>
    <property type="match status" value="5"/>
</dbReference>
<feature type="region of interest" description="Disordered" evidence="3">
    <location>
        <begin position="475"/>
        <end position="498"/>
    </location>
</feature>
<evidence type="ECO:0000256" key="2">
    <source>
        <dbReference type="ARBA" id="ARBA00022737"/>
    </source>
</evidence>
<dbReference type="PROSITE" id="PS51450">
    <property type="entry name" value="LRR"/>
    <property type="match status" value="1"/>
</dbReference>
<keyword evidence="1" id="KW-0433">Leucine-rich repeat</keyword>
<sequence>MKDFYFGVTIIVIDLCFPGTATTPPRKSSVLHNSERHCDGPLLTSWSTRHTSQIADTVDVSSPISPVLFQSHTRKEWQITRLDLSNHSISFMTLSALAPFHALELLNLSNNAMHSLWLDLPLPRPSQQKRHTGGGGGGGWPCSLPRLKVLILQRNQLRGTPKGLWKLESLQSLDLSFNRIVHIGLSDFHSCLQLERVYLKSNKIRTVHPDAFKDLKKLQVVDLRSNALTTLAPIVTIALELPHLELDLADNQWQCGENNANFQNVTSASWREKWNAICNMSVGNEKPYLETPQIRISRNTHLLPTPSDVKSLMQNKAERPQGGIDSHLSALEKEAQVDYDDLKEIWPQPPTELRDSEDEHVTDRKDDAPDLVLPICLSVFSTFLVAFCLGAFARPYIDRLWQQRCLTKRPGSENAYSNEGFYDDVEAPRRVQHQGTEPHQASRHLNLYERQNPSQVTEPTPYSAAMAERVLGNSKMDLSSQQSPGQPEDDTGAGNRDCDVLPYGHTAHAALHGLPNADTRQLISAVQDHRDVPEELHYDTVVPEYSLYEDVMDRSSVLGTEDSGCNELRLSQSRDVVAPVSNTLVHMNTQGSGESKERGSPEALGAMGSLMESSEERQVSDSIRGLATRQPSFQEADAEERFSDVYDEVLHIDPRDVDPPSLTPRWDSGPHVTPAPEEPVLRGAPFDPLYDLVANYESDSDEGSLFTLSSEGSEDTRSLPEEQASVEKGGASQPLPSRNLGEYKADVRSAESDEDIPSSRRILKKCEIRDGLLGNPLFSGPDSFNISAWPQSPEAVGWHSYSVPSSLPPTESGPSCPYLTIHTGLHPNI</sequence>
<evidence type="ECO:0000313" key="4">
    <source>
        <dbReference type="Ensembl" id="ENSPEMP00000019009.2"/>
    </source>
</evidence>
<dbReference type="Proteomes" id="UP000694547">
    <property type="component" value="Chromosome 10"/>
</dbReference>
<evidence type="ECO:0000256" key="3">
    <source>
        <dbReference type="SAM" id="MobiDB-lite"/>
    </source>
</evidence>
<feature type="compositionally biased region" description="Polar residues" evidence="3">
    <location>
        <begin position="476"/>
        <end position="485"/>
    </location>
</feature>
<reference evidence="4" key="2">
    <citation type="submission" date="2025-08" db="UniProtKB">
        <authorList>
            <consortium name="Ensembl"/>
        </authorList>
    </citation>
    <scope>IDENTIFICATION</scope>
</reference>
<dbReference type="InterPro" id="IPR032675">
    <property type="entry name" value="LRR_dom_sf"/>
</dbReference>
<dbReference type="PANTHER" id="PTHR24369">
    <property type="entry name" value="ANTIGEN BSP, PUTATIVE-RELATED"/>
    <property type="match status" value="1"/>
</dbReference>
<dbReference type="Gene3D" id="3.80.10.10">
    <property type="entry name" value="Ribonuclease Inhibitor"/>
    <property type="match status" value="1"/>
</dbReference>
<reference evidence="4 5" key="1">
    <citation type="submission" date="2018-10" db="EMBL/GenBank/DDBJ databases">
        <title>Improved assembly of the deer mouse Peromyscus maniculatus genome.</title>
        <authorList>
            <person name="Lassance J.-M."/>
            <person name="Hoekstra H.E."/>
        </authorList>
    </citation>
    <scope>NUCLEOTIDE SEQUENCE [LARGE SCALE GENOMIC DNA]</scope>
</reference>
<organism evidence="4 5">
    <name type="scientific">Peromyscus maniculatus bairdii</name>
    <name type="common">Prairie deer mouse</name>
    <dbReference type="NCBI Taxonomy" id="230844"/>
    <lineage>
        <taxon>Eukaryota</taxon>
        <taxon>Metazoa</taxon>
        <taxon>Chordata</taxon>
        <taxon>Craniata</taxon>
        <taxon>Vertebrata</taxon>
        <taxon>Euteleostomi</taxon>
        <taxon>Mammalia</taxon>
        <taxon>Eutheria</taxon>
        <taxon>Euarchontoglires</taxon>
        <taxon>Glires</taxon>
        <taxon>Rodentia</taxon>
        <taxon>Myomorpha</taxon>
        <taxon>Muroidea</taxon>
        <taxon>Cricetidae</taxon>
        <taxon>Neotominae</taxon>
        <taxon>Peromyscus</taxon>
    </lineage>
</organism>
<dbReference type="InterPro" id="IPR003591">
    <property type="entry name" value="Leu-rich_rpt_typical-subtyp"/>
</dbReference>
<dbReference type="InterPro" id="IPR050541">
    <property type="entry name" value="LRR_TM_domain-containing"/>
</dbReference>
<keyword evidence="2" id="KW-0677">Repeat</keyword>
<dbReference type="InterPro" id="IPR001611">
    <property type="entry name" value="Leu-rich_rpt"/>
</dbReference>
<feature type="region of interest" description="Disordered" evidence="3">
    <location>
        <begin position="653"/>
        <end position="683"/>
    </location>
</feature>